<feature type="compositionally biased region" description="Polar residues" evidence="1">
    <location>
        <begin position="103"/>
        <end position="124"/>
    </location>
</feature>
<feature type="signal peptide" evidence="2">
    <location>
        <begin position="1"/>
        <end position="25"/>
    </location>
</feature>
<reference evidence="3 4" key="1">
    <citation type="submission" date="2014-10" db="EMBL/GenBank/DDBJ databases">
        <title>Draft genome of the hookworm Ancylostoma caninum.</title>
        <authorList>
            <person name="Mitreva M."/>
        </authorList>
    </citation>
    <scope>NUCLEOTIDE SEQUENCE [LARGE SCALE GENOMIC DNA]</scope>
    <source>
        <strain evidence="3 4">Baltimore</strain>
    </source>
</reference>
<comment type="caution">
    <text evidence="3">The sequence shown here is derived from an EMBL/GenBank/DDBJ whole genome shotgun (WGS) entry which is preliminary data.</text>
</comment>
<dbReference type="EMBL" id="JOJR01000004">
    <property type="protein sequence ID" value="RCN52855.1"/>
    <property type="molecule type" value="Genomic_DNA"/>
</dbReference>
<evidence type="ECO:0008006" key="5">
    <source>
        <dbReference type="Google" id="ProtNLM"/>
    </source>
</evidence>
<accession>A0A368HC87</accession>
<sequence>MYSPTTVLWVVTMLTILKSKNLCEAASTNRSAGLHHMDTYAMVDECRNSPAYTLHIPGKKACVWTSMQNSANELCPQYIFRIHYVSNNVSSETVIKESKEGDTQNCFWRPQSSKQNQSRSMSES</sequence>
<dbReference type="Proteomes" id="UP000252519">
    <property type="component" value="Unassembled WGS sequence"/>
</dbReference>
<dbReference type="AlphaFoldDB" id="A0A368HC87"/>
<protein>
    <recommendedName>
        <fullName evidence="5">Secreted protein</fullName>
    </recommendedName>
</protein>
<evidence type="ECO:0000313" key="3">
    <source>
        <dbReference type="EMBL" id="RCN52855.1"/>
    </source>
</evidence>
<organism evidence="3 4">
    <name type="scientific">Ancylostoma caninum</name>
    <name type="common">Dog hookworm</name>
    <dbReference type="NCBI Taxonomy" id="29170"/>
    <lineage>
        <taxon>Eukaryota</taxon>
        <taxon>Metazoa</taxon>
        <taxon>Ecdysozoa</taxon>
        <taxon>Nematoda</taxon>
        <taxon>Chromadorea</taxon>
        <taxon>Rhabditida</taxon>
        <taxon>Rhabditina</taxon>
        <taxon>Rhabditomorpha</taxon>
        <taxon>Strongyloidea</taxon>
        <taxon>Ancylostomatidae</taxon>
        <taxon>Ancylostomatinae</taxon>
        <taxon>Ancylostoma</taxon>
    </lineage>
</organism>
<evidence type="ECO:0000256" key="1">
    <source>
        <dbReference type="SAM" id="MobiDB-lite"/>
    </source>
</evidence>
<evidence type="ECO:0000313" key="4">
    <source>
        <dbReference type="Proteomes" id="UP000252519"/>
    </source>
</evidence>
<keyword evidence="2" id="KW-0732">Signal</keyword>
<feature type="region of interest" description="Disordered" evidence="1">
    <location>
        <begin position="98"/>
        <end position="124"/>
    </location>
</feature>
<keyword evidence="4" id="KW-1185">Reference proteome</keyword>
<name>A0A368HC87_ANCCA</name>
<evidence type="ECO:0000256" key="2">
    <source>
        <dbReference type="SAM" id="SignalP"/>
    </source>
</evidence>
<proteinExistence type="predicted"/>
<gene>
    <name evidence="3" type="ORF">ANCCAN_00850</name>
</gene>
<feature type="chain" id="PRO_5017016992" description="Secreted protein" evidence="2">
    <location>
        <begin position="26"/>
        <end position="124"/>
    </location>
</feature>